<dbReference type="RefSeq" id="WP_051579586.1">
    <property type="nucleotide sequence ID" value="NZ_CP007481.1"/>
</dbReference>
<evidence type="ECO:0000256" key="4">
    <source>
        <dbReference type="ARBA" id="ARBA00022989"/>
    </source>
</evidence>
<dbReference type="InterPro" id="IPR051791">
    <property type="entry name" value="Pra-immunoreactive"/>
</dbReference>
<evidence type="ECO:0000256" key="1">
    <source>
        <dbReference type="ARBA" id="ARBA00004651"/>
    </source>
</evidence>
<keyword evidence="2" id="KW-1003">Cell membrane</keyword>
<dbReference type="STRING" id="1286528.NHE_0521"/>
<reference evidence="8 9" key="1">
    <citation type="submission" date="2014-03" db="EMBL/GenBank/DDBJ databases">
        <title>Sequencing and Comparison of Genomes and Transcriptome Profiles of Human Ehrlichiosis Agents.</title>
        <authorList>
            <person name="Lin M."/>
            <person name="Daugherty S.C."/>
            <person name="Nagaraj S."/>
            <person name="Cheng Z."/>
            <person name="Xiong Q."/>
            <person name="Lin F.-Y."/>
            <person name="Sengamalay N."/>
            <person name="Ott S."/>
            <person name="Godinez A."/>
            <person name="Tallon L.J."/>
            <person name="Sadzewicz L."/>
            <person name="Fraser C.M."/>
            <person name="Dunning Hotopp J.C."/>
            <person name="Rikihisa Y."/>
        </authorList>
    </citation>
    <scope>NUCLEOTIDE SEQUENCE [LARGE SCALE GENOMIC DNA]</scope>
    <source>
        <strain evidence="8 9">Oregon</strain>
    </source>
</reference>
<evidence type="ECO:0000313" key="8">
    <source>
        <dbReference type="EMBL" id="AHX11462.1"/>
    </source>
</evidence>
<dbReference type="HOGENOM" id="CLU_053152_3_0_5"/>
<comment type="subcellular location">
    <subcellularLocation>
        <location evidence="1">Cell membrane</location>
        <topology evidence="1">Multi-pass membrane protein</topology>
    </subcellularLocation>
</comment>
<dbReference type="OrthoDB" id="9793824at2"/>
<keyword evidence="4 6" id="KW-1133">Transmembrane helix</keyword>
<dbReference type="GO" id="GO:0005886">
    <property type="term" value="C:plasma membrane"/>
    <property type="evidence" value="ECO:0007669"/>
    <property type="project" value="UniProtKB-SubCell"/>
</dbReference>
<organism evidence="8 9">
    <name type="scientific">Neorickettsia helminthoeca str. Oregon</name>
    <dbReference type="NCBI Taxonomy" id="1286528"/>
    <lineage>
        <taxon>Bacteria</taxon>
        <taxon>Pseudomonadati</taxon>
        <taxon>Pseudomonadota</taxon>
        <taxon>Alphaproteobacteria</taxon>
        <taxon>Rickettsiales</taxon>
        <taxon>Anaplasmataceae</taxon>
        <taxon>Neorickettsia</taxon>
    </lineage>
</organism>
<feature type="transmembrane region" description="Helical" evidence="6">
    <location>
        <begin position="48"/>
        <end position="66"/>
    </location>
</feature>
<proteinExistence type="predicted"/>
<evidence type="ECO:0000259" key="7">
    <source>
        <dbReference type="Pfam" id="PF06271"/>
    </source>
</evidence>
<keyword evidence="3 6" id="KW-0812">Transmembrane</keyword>
<feature type="transmembrane region" description="Helical" evidence="6">
    <location>
        <begin position="156"/>
        <end position="175"/>
    </location>
</feature>
<evidence type="ECO:0000256" key="6">
    <source>
        <dbReference type="SAM" id="Phobius"/>
    </source>
</evidence>
<dbReference type="AlphaFoldDB" id="X5GWP8"/>
<dbReference type="PANTHER" id="PTHR36115">
    <property type="entry name" value="PROLINE-RICH ANTIGEN HOMOLOG-RELATED"/>
    <property type="match status" value="1"/>
</dbReference>
<dbReference type="Pfam" id="PF06271">
    <property type="entry name" value="RDD"/>
    <property type="match status" value="1"/>
</dbReference>
<sequence length="202" mass="23281">MDNIFTYLCGFIKKIFDFPHKVFSFPHKYKSDDRGVLYASQFKRSISILTDLLFCILFLKCSGYVLSSFVDISFPMEVIERYRFALPVSPLDNELMANFYKKMLFIQVIQLLLLVSLVITSWHRFGCTPGKWILRLRVLDDVTLGRPSLSACVKRAVMFPISVGCLFLGIFWIIFDKKGRAWHDVVAGTVVVLNTSPIFKKN</sequence>
<dbReference type="KEGG" id="nhm:NHE_0521"/>
<name>X5GWP8_9RICK</name>
<evidence type="ECO:0000256" key="3">
    <source>
        <dbReference type="ARBA" id="ARBA00022692"/>
    </source>
</evidence>
<keyword evidence="5 6" id="KW-0472">Membrane</keyword>
<dbReference type="PANTHER" id="PTHR36115:SF4">
    <property type="entry name" value="MEMBRANE PROTEIN"/>
    <property type="match status" value="1"/>
</dbReference>
<dbReference type="Proteomes" id="UP000023755">
    <property type="component" value="Chromosome"/>
</dbReference>
<dbReference type="InterPro" id="IPR010432">
    <property type="entry name" value="RDD"/>
</dbReference>
<keyword evidence="9" id="KW-1185">Reference proteome</keyword>
<feature type="domain" description="RDD" evidence="7">
    <location>
        <begin position="38"/>
        <end position="188"/>
    </location>
</feature>
<protein>
    <submittedName>
        <fullName evidence="8">RDD family protein</fullName>
    </submittedName>
</protein>
<gene>
    <name evidence="8" type="ORF">NHE_0521</name>
</gene>
<evidence type="ECO:0000256" key="2">
    <source>
        <dbReference type="ARBA" id="ARBA00022475"/>
    </source>
</evidence>
<evidence type="ECO:0000313" key="9">
    <source>
        <dbReference type="Proteomes" id="UP000023755"/>
    </source>
</evidence>
<evidence type="ECO:0000256" key="5">
    <source>
        <dbReference type="ARBA" id="ARBA00023136"/>
    </source>
</evidence>
<feature type="transmembrane region" description="Helical" evidence="6">
    <location>
        <begin position="104"/>
        <end position="125"/>
    </location>
</feature>
<accession>X5GWP8</accession>
<dbReference type="EMBL" id="CP007481">
    <property type="protein sequence ID" value="AHX11462.1"/>
    <property type="molecule type" value="Genomic_DNA"/>
</dbReference>